<organism evidence="2 3">
    <name type="scientific">Ignicoccus pacificus DSM 13166</name>
    <dbReference type="NCBI Taxonomy" id="940294"/>
    <lineage>
        <taxon>Archaea</taxon>
        <taxon>Thermoproteota</taxon>
        <taxon>Thermoprotei</taxon>
        <taxon>Desulfurococcales</taxon>
        <taxon>Desulfurococcaceae</taxon>
        <taxon>Ignicoccus</taxon>
    </lineage>
</organism>
<keyword evidence="1" id="KW-0472">Membrane</keyword>
<name>A0A977KCT0_9CREN</name>
<dbReference type="EMBL" id="CP006868">
    <property type="protein sequence ID" value="UXD22661.1"/>
    <property type="molecule type" value="Genomic_DNA"/>
</dbReference>
<keyword evidence="1" id="KW-1133">Transmembrane helix</keyword>
<reference evidence="2" key="1">
    <citation type="submission" date="2013-11" db="EMBL/GenBank/DDBJ databases">
        <title>Comparative genomics of Ignicoccus.</title>
        <authorList>
            <person name="Podar M."/>
        </authorList>
    </citation>
    <scope>NUCLEOTIDE SEQUENCE</scope>
    <source>
        <strain evidence="2">DSM 13166</strain>
    </source>
</reference>
<accession>A0A977KCT0</accession>
<keyword evidence="3" id="KW-1185">Reference proteome</keyword>
<gene>
    <name evidence="2" type="ORF">IPA_07130</name>
</gene>
<protein>
    <submittedName>
        <fullName evidence="2">Uncharacterized protein</fullName>
    </submittedName>
</protein>
<evidence type="ECO:0000256" key="1">
    <source>
        <dbReference type="SAM" id="Phobius"/>
    </source>
</evidence>
<feature type="transmembrane region" description="Helical" evidence="1">
    <location>
        <begin position="163"/>
        <end position="184"/>
    </location>
</feature>
<dbReference type="KEGG" id="ipc:IPA_07130"/>
<proteinExistence type="predicted"/>
<dbReference type="AlphaFoldDB" id="A0A977KCT0"/>
<sequence>MGELKGFVVLMLLTAVLFAASNTLVKSSLPVVCKHDKNAPSPKAIIIHYNTLIIRHLEDPCFVKTIEVLYSKDKVTRTLLTTKPMAKVAPDVTVTLPKPPYTLTVIYADMANNTGRLSWTITAEPYTTHYLVTMVATGGSAVVQINPPPNKPLLPQPYADPSFQASVMTLLAIAAFIYGAIRFFTSGRSS</sequence>
<evidence type="ECO:0000313" key="3">
    <source>
        <dbReference type="Proteomes" id="UP001063698"/>
    </source>
</evidence>
<evidence type="ECO:0000313" key="2">
    <source>
        <dbReference type="EMBL" id="UXD22661.1"/>
    </source>
</evidence>
<dbReference type="Proteomes" id="UP001063698">
    <property type="component" value="Chromosome"/>
</dbReference>
<keyword evidence="1" id="KW-0812">Transmembrane</keyword>